<dbReference type="InterPro" id="IPR020843">
    <property type="entry name" value="ER"/>
</dbReference>
<gene>
    <name evidence="8" type="ORF">BJX63DRAFT_409933</name>
</gene>
<evidence type="ECO:0000313" key="9">
    <source>
        <dbReference type="Proteomes" id="UP001610334"/>
    </source>
</evidence>
<dbReference type="PANTHER" id="PTHR43350:SF18">
    <property type="entry name" value="ENOYL REDUCTASE (ER) DOMAIN-CONTAINING PROTEIN"/>
    <property type="match status" value="1"/>
</dbReference>
<dbReference type="Pfam" id="PF08240">
    <property type="entry name" value="ADH_N"/>
    <property type="match status" value="1"/>
</dbReference>
<keyword evidence="4 6" id="KW-0862">Zinc</keyword>
<feature type="domain" description="Enoyl reductase (ER)" evidence="7">
    <location>
        <begin position="12"/>
        <end position="373"/>
    </location>
</feature>
<comment type="caution">
    <text evidence="8">The sequence shown here is derived from an EMBL/GenBank/DDBJ whole genome shotgun (WGS) entry which is preliminary data.</text>
</comment>
<dbReference type="SUPFAM" id="SSF50129">
    <property type="entry name" value="GroES-like"/>
    <property type="match status" value="1"/>
</dbReference>
<dbReference type="CDD" id="cd08278">
    <property type="entry name" value="benzyl_alcohol_DH"/>
    <property type="match status" value="1"/>
</dbReference>
<evidence type="ECO:0000256" key="2">
    <source>
        <dbReference type="ARBA" id="ARBA00008072"/>
    </source>
</evidence>
<keyword evidence="9" id="KW-1185">Reference proteome</keyword>
<keyword evidence="3 6" id="KW-0479">Metal-binding</keyword>
<evidence type="ECO:0000256" key="6">
    <source>
        <dbReference type="RuleBase" id="RU361277"/>
    </source>
</evidence>
<dbReference type="EMBL" id="JBFXLT010000118">
    <property type="protein sequence ID" value="KAL2808222.1"/>
    <property type="molecule type" value="Genomic_DNA"/>
</dbReference>
<name>A0ABR4GYE2_9EURO</name>
<evidence type="ECO:0000256" key="1">
    <source>
        <dbReference type="ARBA" id="ARBA00001947"/>
    </source>
</evidence>
<dbReference type="Proteomes" id="UP001610334">
    <property type="component" value="Unassembled WGS sequence"/>
</dbReference>
<keyword evidence="5" id="KW-0560">Oxidoreductase</keyword>
<dbReference type="Gene3D" id="3.90.180.10">
    <property type="entry name" value="Medium-chain alcohol dehydrogenases, catalytic domain"/>
    <property type="match status" value="1"/>
</dbReference>
<dbReference type="Gene3D" id="3.40.50.720">
    <property type="entry name" value="NAD(P)-binding Rossmann-like Domain"/>
    <property type="match status" value="1"/>
</dbReference>
<organism evidence="8 9">
    <name type="scientific">Aspergillus granulosus</name>
    <dbReference type="NCBI Taxonomy" id="176169"/>
    <lineage>
        <taxon>Eukaryota</taxon>
        <taxon>Fungi</taxon>
        <taxon>Dikarya</taxon>
        <taxon>Ascomycota</taxon>
        <taxon>Pezizomycotina</taxon>
        <taxon>Eurotiomycetes</taxon>
        <taxon>Eurotiomycetidae</taxon>
        <taxon>Eurotiales</taxon>
        <taxon>Aspergillaceae</taxon>
        <taxon>Aspergillus</taxon>
        <taxon>Aspergillus subgen. Nidulantes</taxon>
    </lineage>
</organism>
<evidence type="ECO:0000256" key="4">
    <source>
        <dbReference type="ARBA" id="ARBA00022833"/>
    </source>
</evidence>
<dbReference type="SMART" id="SM00829">
    <property type="entry name" value="PKS_ER"/>
    <property type="match status" value="1"/>
</dbReference>
<dbReference type="PROSITE" id="PS00059">
    <property type="entry name" value="ADH_ZINC"/>
    <property type="match status" value="1"/>
</dbReference>
<dbReference type="InterPro" id="IPR011032">
    <property type="entry name" value="GroES-like_sf"/>
</dbReference>
<evidence type="ECO:0000313" key="8">
    <source>
        <dbReference type="EMBL" id="KAL2808222.1"/>
    </source>
</evidence>
<accession>A0ABR4GYE2</accession>
<evidence type="ECO:0000256" key="5">
    <source>
        <dbReference type="ARBA" id="ARBA00023002"/>
    </source>
</evidence>
<reference evidence="8 9" key="1">
    <citation type="submission" date="2024-07" db="EMBL/GenBank/DDBJ databases">
        <title>Section-level genome sequencing and comparative genomics of Aspergillus sections Usti and Cavernicolus.</title>
        <authorList>
            <consortium name="Lawrence Berkeley National Laboratory"/>
            <person name="Nybo J.L."/>
            <person name="Vesth T.C."/>
            <person name="Theobald S."/>
            <person name="Frisvad J.C."/>
            <person name="Larsen T.O."/>
            <person name="Kjaerboelling I."/>
            <person name="Rothschild-Mancinelli K."/>
            <person name="Lyhne E.K."/>
            <person name="Kogle M.E."/>
            <person name="Barry K."/>
            <person name="Clum A."/>
            <person name="Na H."/>
            <person name="Ledsgaard L."/>
            <person name="Lin J."/>
            <person name="Lipzen A."/>
            <person name="Kuo A."/>
            <person name="Riley R."/>
            <person name="Mondo S."/>
            <person name="Labutti K."/>
            <person name="Haridas S."/>
            <person name="Pangalinan J."/>
            <person name="Salamov A.A."/>
            <person name="Simmons B.A."/>
            <person name="Magnuson J.K."/>
            <person name="Chen J."/>
            <person name="Drula E."/>
            <person name="Henrissat B."/>
            <person name="Wiebenga A."/>
            <person name="Lubbers R.J."/>
            <person name="Gomes A.C."/>
            <person name="Makela M.R."/>
            <person name="Stajich J."/>
            <person name="Grigoriev I.V."/>
            <person name="Mortensen U.H."/>
            <person name="De Vries R.P."/>
            <person name="Baker S.E."/>
            <person name="Andersen M.R."/>
        </authorList>
    </citation>
    <scope>NUCLEOTIDE SEQUENCE [LARGE SCALE GENOMIC DNA]</scope>
    <source>
        <strain evidence="8 9">CBS 588.65</strain>
    </source>
</reference>
<dbReference type="SUPFAM" id="SSF51735">
    <property type="entry name" value="NAD(P)-binding Rossmann-fold domains"/>
    <property type="match status" value="1"/>
</dbReference>
<dbReference type="PANTHER" id="PTHR43350">
    <property type="entry name" value="NAD-DEPENDENT ALCOHOL DEHYDROGENASE"/>
    <property type="match status" value="1"/>
</dbReference>
<protein>
    <submittedName>
        <fullName evidence="8">Chaperonin 10-like protein</fullName>
    </submittedName>
</protein>
<sequence>MHTRAIVTREPTTHPTWGMEEVDVGTPADDEVLVKITASGICHTDIIFSMLPSENALGVAYPKILGHEGSGTVAATGKNVTRVAVGDQVLLSYYSCSSCAQCQASKPMYCTQFNLENYIGRKGPGVCKATGEDTWARFFGQSSFGEYSLVAETSVVKVNGLLQSEDELSLFAPLGCGFQTGMGAVKNVARAGPDDVVLVMGTGAVGMAALMTAKVQGCKTIIALDRFPSRLRLAEDLGATHTINTAVPAFEFQQAVRDISSAGASIIIDTTGVGPLIEQAFHSLAPVGKLVHIASPPPDFKFSLDVTALFTTGKTITGCIEGNCLPSEAIPQMIQWYREGRFPIDKLITFYPAADFASALAQMHDGSVLKPVLRWD</sequence>
<dbReference type="InterPro" id="IPR036291">
    <property type="entry name" value="NAD(P)-bd_dom_sf"/>
</dbReference>
<dbReference type="InterPro" id="IPR013149">
    <property type="entry name" value="ADH-like_C"/>
</dbReference>
<comment type="cofactor">
    <cofactor evidence="1 6">
        <name>Zn(2+)</name>
        <dbReference type="ChEBI" id="CHEBI:29105"/>
    </cofactor>
</comment>
<comment type="similarity">
    <text evidence="2 6">Belongs to the zinc-containing alcohol dehydrogenase family.</text>
</comment>
<dbReference type="InterPro" id="IPR002328">
    <property type="entry name" value="ADH_Zn_CS"/>
</dbReference>
<dbReference type="Pfam" id="PF00107">
    <property type="entry name" value="ADH_zinc_N"/>
    <property type="match status" value="1"/>
</dbReference>
<dbReference type="InterPro" id="IPR013154">
    <property type="entry name" value="ADH-like_N"/>
</dbReference>
<proteinExistence type="inferred from homology"/>
<evidence type="ECO:0000259" key="7">
    <source>
        <dbReference type="SMART" id="SM00829"/>
    </source>
</evidence>
<evidence type="ECO:0000256" key="3">
    <source>
        <dbReference type="ARBA" id="ARBA00022723"/>
    </source>
</evidence>